<dbReference type="RefSeq" id="WP_089716789.1">
    <property type="nucleotide sequence ID" value="NZ_FNEH01000010.1"/>
</dbReference>
<accession>A0A1G8M8J5</accession>
<proteinExistence type="predicted"/>
<feature type="domain" description="GHMP kinase N-terminal" evidence="6">
    <location>
        <begin position="68"/>
        <end position="126"/>
    </location>
</feature>
<keyword evidence="3" id="KW-0547">Nucleotide-binding</keyword>
<dbReference type="Gene3D" id="3.30.230.10">
    <property type="match status" value="1"/>
</dbReference>
<sequence length="327" mass="36569">MIQIKTPARIHFGQLDLNGDLGRIYGGSGAAIVEPYTLIKVEKNSKLEVEGLKKEKKKLIIEKFLSDLKKRKLLTKNQGVRIIIESLLPAHYGLGSGTQFGLAVAEGINKLYDLKLEPKELAQIVDRKHSRSAIGFGAFYQGGFIVDAGRPISDKNNDQYLPPIVYQNKLPSEWRFLIIIPHFKKEKISGKKEIKAFNEIEKMSVQKCAENAHHLLLGMLPAVEENNIDKFSSHLNIIEDNVSEYFSKAQGGKYSSKHAQEIIDLMVNEGVLARGQSSWGPALYGLVENKEKAKKIKLKLQEKLSEKINEIHITKAANNGAEITKSV</sequence>
<dbReference type="PANTHER" id="PTHR20861:SF6">
    <property type="entry name" value="BETA-RIBOFURANOSYLPHENOL 5'-PHOSPHATE SYNTHASE"/>
    <property type="match status" value="1"/>
</dbReference>
<dbReference type="Gene3D" id="3.30.70.890">
    <property type="entry name" value="GHMP kinase, C-terminal domain"/>
    <property type="match status" value="1"/>
</dbReference>
<dbReference type="PIRSF" id="PIRSF004884">
    <property type="entry name" value="Sugar_kin_arch"/>
    <property type="match status" value="1"/>
</dbReference>
<evidence type="ECO:0000256" key="2">
    <source>
        <dbReference type="ARBA" id="ARBA00022679"/>
    </source>
</evidence>
<dbReference type="InterPro" id="IPR004422">
    <property type="entry name" value="RFAP_synthase"/>
</dbReference>
<evidence type="ECO:0000259" key="7">
    <source>
        <dbReference type="Pfam" id="PF08544"/>
    </source>
</evidence>
<evidence type="ECO:0000256" key="5">
    <source>
        <dbReference type="ARBA" id="ARBA00022840"/>
    </source>
</evidence>
<feature type="domain" description="GHMP kinase C-terminal" evidence="7">
    <location>
        <begin position="219"/>
        <end position="304"/>
    </location>
</feature>
<keyword evidence="2" id="KW-0808">Transferase</keyword>
<dbReference type="GO" id="GO:0008652">
    <property type="term" value="P:amino acid biosynthetic process"/>
    <property type="evidence" value="ECO:0007669"/>
    <property type="project" value="UniProtKB-KW"/>
</dbReference>
<keyword evidence="4" id="KW-0418">Kinase</keyword>
<name>A0A1G8M8J5_9FIRM</name>
<keyword evidence="1" id="KW-0028">Amino-acid biosynthesis</keyword>
<reference evidence="8 9" key="1">
    <citation type="submission" date="2016-10" db="EMBL/GenBank/DDBJ databases">
        <authorList>
            <person name="de Groot N.N."/>
        </authorList>
    </citation>
    <scope>NUCLEOTIDE SEQUENCE [LARGE SCALE GENOMIC DNA]</scope>
    <source>
        <strain evidence="8 9">WG7</strain>
    </source>
</reference>
<dbReference type="SUPFAM" id="SSF54211">
    <property type="entry name" value="Ribosomal protein S5 domain 2-like"/>
    <property type="match status" value="1"/>
</dbReference>
<evidence type="ECO:0000256" key="3">
    <source>
        <dbReference type="ARBA" id="ARBA00022741"/>
    </source>
</evidence>
<evidence type="ECO:0000256" key="1">
    <source>
        <dbReference type="ARBA" id="ARBA00022605"/>
    </source>
</evidence>
<dbReference type="GO" id="GO:0005524">
    <property type="term" value="F:ATP binding"/>
    <property type="evidence" value="ECO:0007669"/>
    <property type="project" value="UniProtKB-KW"/>
</dbReference>
<dbReference type="InterPro" id="IPR006204">
    <property type="entry name" value="GHMP_kinase_N_dom"/>
</dbReference>
<dbReference type="InterPro" id="IPR036554">
    <property type="entry name" value="GHMP_kinase_C_sf"/>
</dbReference>
<evidence type="ECO:0000313" key="9">
    <source>
        <dbReference type="Proteomes" id="UP000198945"/>
    </source>
</evidence>
<dbReference type="InterPro" id="IPR020568">
    <property type="entry name" value="Ribosomal_Su5_D2-typ_SF"/>
</dbReference>
<dbReference type="Pfam" id="PF00288">
    <property type="entry name" value="GHMP_kinases_N"/>
    <property type="match status" value="1"/>
</dbReference>
<evidence type="ECO:0000313" key="8">
    <source>
        <dbReference type="EMBL" id="SDI63690.1"/>
    </source>
</evidence>
<protein>
    <submittedName>
        <fullName evidence="8">Beta-RFAP synthase</fullName>
    </submittedName>
</protein>
<evidence type="ECO:0000256" key="4">
    <source>
        <dbReference type="ARBA" id="ARBA00022777"/>
    </source>
</evidence>
<dbReference type="EMBL" id="FNEH01000010">
    <property type="protein sequence ID" value="SDI63690.1"/>
    <property type="molecule type" value="Genomic_DNA"/>
</dbReference>
<evidence type="ECO:0000259" key="6">
    <source>
        <dbReference type="Pfam" id="PF00288"/>
    </source>
</evidence>
<dbReference type="NCBIfam" id="TIGR00144">
    <property type="entry name" value="beta_RFAP_syn"/>
    <property type="match status" value="1"/>
</dbReference>
<dbReference type="InterPro" id="IPR014721">
    <property type="entry name" value="Ribsml_uS5_D2-typ_fold_subgr"/>
</dbReference>
<keyword evidence="5" id="KW-0067">ATP-binding</keyword>
<dbReference type="GO" id="GO:0016301">
    <property type="term" value="F:kinase activity"/>
    <property type="evidence" value="ECO:0007669"/>
    <property type="project" value="UniProtKB-KW"/>
</dbReference>
<gene>
    <name evidence="8" type="ORF">SAMN04515654_11065</name>
</gene>
<organism evidence="8 9">
    <name type="scientific">Halanaerobium congolense</name>
    <dbReference type="NCBI Taxonomy" id="54121"/>
    <lineage>
        <taxon>Bacteria</taxon>
        <taxon>Bacillati</taxon>
        <taxon>Bacillota</taxon>
        <taxon>Clostridia</taxon>
        <taxon>Halanaerobiales</taxon>
        <taxon>Halanaerobiaceae</taxon>
        <taxon>Halanaerobium</taxon>
    </lineage>
</organism>
<dbReference type="Proteomes" id="UP000198945">
    <property type="component" value="Unassembled WGS sequence"/>
</dbReference>
<dbReference type="AlphaFoldDB" id="A0A1G8M8J5"/>
<dbReference type="PANTHER" id="PTHR20861">
    <property type="entry name" value="HOMOSERINE/4-DIPHOSPHOCYTIDYL-2-C-METHYL-D-ERYTHRITOL KINASE"/>
    <property type="match status" value="1"/>
</dbReference>
<dbReference type="Pfam" id="PF08544">
    <property type="entry name" value="GHMP_kinases_C"/>
    <property type="match status" value="1"/>
</dbReference>
<dbReference type="InterPro" id="IPR013750">
    <property type="entry name" value="GHMP_kinase_C_dom"/>
</dbReference>